<dbReference type="Pfam" id="PF01208">
    <property type="entry name" value="URO-D"/>
    <property type="match status" value="1"/>
</dbReference>
<gene>
    <name evidence="2" type="ORF">C8N34_1272</name>
</gene>
<dbReference type="Gene3D" id="3.20.20.210">
    <property type="match status" value="1"/>
</dbReference>
<dbReference type="GO" id="GO:0006779">
    <property type="term" value="P:porphyrin-containing compound biosynthetic process"/>
    <property type="evidence" value="ECO:0007669"/>
    <property type="project" value="InterPro"/>
</dbReference>
<feature type="domain" description="Uroporphyrinogen decarboxylase (URO-D)" evidence="1">
    <location>
        <begin position="191"/>
        <end position="263"/>
    </location>
</feature>
<sequence length="409" mass="44142">MNDPRRSLSRKLGEVVPIDIGTTSLTALRAASRPGLSVPIMGHPVYNTLPLSAANVTKIGSDFQRVGFVWDRDPSRAEEWFDAYGVGWMETDGNMAPFRHPLETADWDALSRHPRPAMPRRVQLADPASDAAVILDPPCPGLLDTCFMLRNGWQFMLDLTENFRVANALLDWALETICQSYDLALSALPGDPEVIVYGDDLGFESGMYLSDLDFRTFIFPRMQTLFARIRARSGAKLCLHSCGAVNSIVPDLCDLEVDMLNLDFYARNMLLPDIRAGLPKGMILHAPVNLAAIGQSVESGNGASLALLATDVAIAMPCIAGPVDSISTPAEADQCIRGAAFVQALDGDDLRALRNLGPVKSIIRKAVDAARAAEIPVFASNDLLLGTLDRSQAGGNASAFQTLSPMTSN</sequence>
<dbReference type="EMBL" id="QBKP01000027">
    <property type="protein sequence ID" value="PTX41797.1"/>
    <property type="molecule type" value="Genomic_DNA"/>
</dbReference>
<reference evidence="2 3" key="1">
    <citation type="submission" date="2018-04" db="EMBL/GenBank/DDBJ databases">
        <title>Genomic Encyclopedia of Archaeal and Bacterial Type Strains, Phase II (KMG-II): from individual species to whole genera.</title>
        <authorList>
            <person name="Goeker M."/>
        </authorList>
    </citation>
    <scope>NUCLEOTIDE SEQUENCE [LARGE SCALE GENOMIC DNA]</scope>
    <source>
        <strain evidence="2 3">DSM 21823</strain>
    </source>
</reference>
<dbReference type="OrthoDB" id="9815759at2"/>
<evidence type="ECO:0000313" key="3">
    <source>
        <dbReference type="Proteomes" id="UP000244224"/>
    </source>
</evidence>
<protein>
    <submittedName>
        <fullName evidence="2">Uroporphyrinogen decarboxylase</fullName>
    </submittedName>
</protein>
<proteinExistence type="predicted"/>
<dbReference type="GO" id="GO:0004853">
    <property type="term" value="F:uroporphyrinogen decarboxylase activity"/>
    <property type="evidence" value="ECO:0007669"/>
    <property type="project" value="InterPro"/>
</dbReference>
<accession>A0A2T6ADA4</accession>
<name>A0A2T6ADA4_9RHOB</name>
<dbReference type="InterPro" id="IPR038071">
    <property type="entry name" value="UROD/MetE-like_sf"/>
</dbReference>
<dbReference type="Proteomes" id="UP000244224">
    <property type="component" value="Unassembled WGS sequence"/>
</dbReference>
<dbReference type="InterPro" id="IPR000257">
    <property type="entry name" value="Uroporphyrinogen_deCOase"/>
</dbReference>
<comment type="caution">
    <text evidence="2">The sequence shown here is derived from an EMBL/GenBank/DDBJ whole genome shotgun (WGS) entry which is preliminary data.</text>
</comment>
<evidence type="ECO:0000259" key="1">
    <source>
        <dbReference type="Pfam" id="PF01208"/>
    </source>
</evidence>
<keyword evidence="3" id="KW-1185">Reference proteome</keyword>
<dbReference type="AlphaFoldDB" id="A0A2T6ADA4"/>
<evidence type="ECO:0000313" key="2">
    <source>
        <dbReference type="EMBL" id="PTX41797.1"/>
    </source>
</evidence>
<dbReference type="RefSeq" id="WP_108130723.1">
    <property type="nucleotide sequence ID" value="NZ_QBKP01000027.1"/>
</dbReference>
<organism evidence="2 3">
    <name type="scientific">Gemmobacter caeni</name>
    <dbReference type="NCBI Taxonomy" id="589035"/>
    <lineage>
        <taxon>Bacteria</taxon>
        <taxon>Pseudomonadati</taxon>
        <taxon>Pseudomonadota</taxon>
        <taxon>Alphaproteobacteria</taxon>
        <taxon>Rhodobacterales</taxon>
        <taxon>Paracoccaceae</taxon>
        <taxon>Gemmobacter</taxon>
    </lineage>
</organism>
<dbReference type="SUPFAM" id="SSF51726">
    <property type="entry name" value="UROD/MetE-like"/>
    <property type="match status" value="1"/>
</dbReference>